<comment type="caution">
    <text evidence="3">The sequence shown here is derived from an EMBL/GenBank/DDBJ whole genome shotgun (WGS) entry which is preliminary data.</text>
</comment>
<feature type="transmembrane region" description="Helical" evidence="2">
    <location>
        <begin position="52"/>
        <end position="71"/>
    </location>
</feature>
<evidence type="ECO:0000256" key="1">
    <source>
        <dbReference type="SAM" id="MobiDB-lite"/>
    </source>
</evidence>
<reference evidence="3" key="1">
    <citation type="submission" date="2022-07" db="EMBL/GenBank/DDBJ databases">
        <title>Genome Sequence of Physisporinus lineatus.</title>
        <authorList>
            <person name="Buettner E."/>
        </authorList>
    </citation>
    <scope>NUCLEOTIDE SEQUENCE</scope>
    <source>
        <strain evidence="3">VT162</strain>
    </source>
</reference>
<evidence type="ECO:0000313" key="4">
    <source>
        <dbReference type="Proteomes" id="UP001212997"/>
    </source>
</evidence>
<feature type="transmembrane region" description="Helical" evidence="2">
    <location>
        <begin position="12"/>
        <end position="31"/>
    </location>
</feature>
<keyword evidence="4" id="KW-1185">Reference proteome</keyword>
<keyword evidence="2" id="KW-0812">Transmembrane</keyword>
<evidence type="ECO:0000256" key="2">
    <source>
        <dbReference type="SAM" id="Phobius"/>
    </source>
</evidence>
<dbReference type="EMBL" id="JANAWD010000563">
    <property type="protein sequence ID" value="KAJ3477808.1"/>
    <property type="molecule type" value="Genomic_DNA"/>
</dbReference>
<feature type="region of interest" description="Disordered" evidence="1">
    <location>
        <begin position="160"/>
        <end position="194"/>
    </location>
</feature>
<keyword evidence="2" id="KW-0472">Membrane</keyword>
<feature type="compositionally biased region" description="Acidic residues" evidence="1">
    <location>
        <begin position="160"/>
        <end position="175"/>
    </location>
</feature>
<gene>
    <name evidence="3" type="ORF">NLI96_g10211</name>
</gene>
<dbReference type="Proteomes" id="UP001212997">
    <property type="component" value="Unassembled WGS sequence"/>
</dbReference>
<sequence>MVFHSMGWSFDPLYIAPSSVAGEVLMVALTLMKTLKSRKLSISLRRQLSTLFLQNGLVYFVALTSIDLLPIVQAPYFTGVTFAFDDNVPTAVMHFIDTISAILVTRFILSLRSHDLPRTNVPGEPLSQTNQSAWSSRVVFNMIKSIDIVGNLGADLDHGDDNEDGILANENDESPELMNGAQHESVESLELEAA</sequence>
<feature type="transmembrane region" description="Helical" evidence="2">
    <location>
        <begin position="91"/>
        <end position="109"/>
    </location>
</feature>
<protein>
    <submittedName>
        <fullName evidence="3">Uncharacterized protein</fullName>
    </submittedName>
</protein>
<evidence type="ECO:0000313" key="3">
    <source>
        <dbReference type="EMBL" id="KAJ3477808.1"/>
    </source>
</evidence>
<keyword evidence="2" id="KW-1133">Transmembrane helix</keyword>
<accession>A0AAD5UU40</accession>
<proteinExistence type="predicted"/>
<name>A0AAD5UU40_9APHY</name>
<dbReference type="AlphaFoldDB" id="A0AAD5UU40"/>
<organism evidence="3 4">
    <name type="scientific">Meripilus lineatus</name>
    <dbReference type="NCBI Taxonomy" id="2056292"/>
    <lineage>
        <taxon>Eukaryota</taxon>
        <taxon>Fungi</taxon>
        <taxon>Dikarya</taxon>
        <taxon>Basidiomycota</taxon>
        <taxon>Agaricomycotina</taxon>
        <taxon>Agaricomycetes</taxon>
        <taxon>Polyporales</taxon>
        <taxon>Meripilaceae</taxon>
        <taxon>Meripilus</taxon>
    </lineage>
</organism>